<proteinExistence type="inferred from homology"/>
<evidence type="ECO:0000256" key="1">
    <source>
        <dbReference type="ARBA" id="ARBA00010540"/>
    </source>
</evidence>
<protein>
    <recommendedName>
        <fullName evidence="3 10">Isopentenyl phosphate kinase</fullName>
        <shortName evidence="10">IPK</shortName>
        <ecNumber evidence="2 10">2.7.4.26</ecNumber>
    </recommendedName>
</protein>
<evidence type="ECO:0000256" key="11">
    <source>
        <dbReference type="PIRSR" id="PIRSR016496-1"/>
    </source>
</evidence>
<sequence>MSEETEEISVSARPTASGENMTVLKLGGSVITDKTTPEAVDTDMLGSVTETIGSAFIQAESAHTTDHEQHAVDASEGAATQLNHNSNTEHGGLIIVHGGGSFGHHHAERHNITTTSGTTDAAAICEVHDAMQRLNGTVVEALHTVGVPAVPVHPLSVATRDSDSTLEIPISPFSQMLAQGFVPVTHGDIIIDSHSGTTILSGDEIVVTIAEKLTADRVGLCSTVAGVYDDNGKIIPEITDYESVAGVLGDADTTDVTGGMAGKVRTLLNLNVPAHIFEPTALNGFLTREDVGTTVN</sequence>
<dbReference type="PANTHER" id="PTHR43654:SF1">
    <property type="entry name" value="ISOPENTENYL PHOSPHATE KINASE"/>
    <property type="match status" value="1"/>
</dbReference>
<accession>U1NEE4</accession>
<evidence type="ECO:0000256" key="3">
    <source>
        <dbReference type="ARBA" id="ARBA00017267"/>
    </source>
</evidence>
<evidence type="ECO:0000256" key="5">
    <source>
        <dbReference type="ARBA" id="ARBA00022741"/>
    </source>
</evidence>
<dbReference type="EC" id="2.7.4.26" evidence="2 10"/>
<evidence type="ECO:0000313" key="16">
    <source>
        <dbReference type="Proteomes" id="UP000030710"/>
    </source>
</evidence>
<evidence type="ECO:0000256" key="2">
    <source>
        <dbReference type="ARBA" id="ARBA00012908"/>
    </source>
</evidence>
<feature type="site" description="Transition state stabilizer" evidence="12">
    <location>
        <position position="34"/>
    </location>
</feature>
<keyword evidence="5 10" id="KW-0547">Nucleotide-binding</keyword>
<evidence type="ECO:0000256" key="7">
    <source>
        <dbReference type="ARBA" id="ARBA00022840"/>
    </source>
</evidence>
<feature type="binding site" evidence="11">
    <location>
        <position position="104"/>
    </location>
    <ligand>
        <name>substrate</name>
    </ligand>
</feature>
<evidence type="ECO:0000256" key="8">
    <source>
        <dbReference type="ARBA" id="ARBA00023229"/>
    </source>
</evidence>
<evidence type="ECO:0000256" key="12">
    <source>
        <dbReference type="PIRSR" id="PIRSR016496-2"/>
    </source>
</evidence>
<dbReference type="PIRSF" id="PIRSF016496">
    <property type="entry name" value="Kin_FomA"/>
    <property type="match status" value="1"/>
</dbReference>
<evidence type="ECO:0000256" key="10">
    <source>
        <dbReference type="PIRNR" id="PIRNR016496"/>
    </source>
</evidence>
<dbReference type="STRING" id="1238425.J07HQW2_01579"/>
<dbReference type="InterPro" id="IPR001048">
    <property type="entry name" value="Asp/Glu/Uridylate_kinase"/>
</dbReference>
<organism evidence="15 16">
    <name type="scientific">Haloquadratum walsbyi J07HQW2</name>
    <dbReference type="NCBI Taxonomy" id="1238425"/>
    <lineage>
        <taxon>Archaea</taxon>
        <taxon>Methanobacteriati</taxon>
        <taxon>Methanobacteriota</taxon>
        <taxon>Stenosarchaea group</taxon>
        <taxon>Halobacteria</taxon>
        <taxon>Halobacteriales</taxon>
        <taxon>Haloferacaceae</taxon>
        <taxon>Haloquadratum</taxon>
    </lineage>
</organism>
<dbReference type="GO" id="GO:0016114">
    <property type="term" value="P:terpenoid biosynthetic process"/>
    <property type="evidence" value="ECO:0007669"/>
    <property type="project" value="TreeGrafter"/>
</dbReference>
<feature type="region of interest" description="Disordered" evidence="13">
    <location>
        <begin position="1"/>
        <end position="20"/>
    </location>
</feature>
<dbReference type="InterPro" id="IPR024192">
    <property type="entry name" value="Fosfomycin_R_FomA-type"/>
</dbReference>
<evidence type="ECO:0000259" key="14">
    <source>
        <dbReference type="Pfam" id="PF00696"/>
    </source>
</evidence>
<evidence type="ECO:0000256" key="9">
    <source>
        <dbReference type="ARBA" id="ARBA00049063"/>
    </source>
</evidence>
<dbReference type="GO" id="GO:0102043">
    <property type="term" value="F:isopentenyl phosphate kinase activity"/>
    <property type="evidence" value="ECO:0007669"/>
    <property type="project" value="UniProtKB-EC"/>
</dbReference>
<feature type="domain" description="Aspartate/glutamate/uridylate kinase" evidence="14">
    <location>
        <begin position="21"/>
        <end position="270"/>
    </location>
</feature>
<dbReference type="InterPro" id="IPR036393">
    <property type="entry name" value="AceGlu_kinase-like_sf"/>
</dbReference>
<name>U1NEE4_9EURY</name>
<feature type="binding site" evidence="11">
    <location>
        <position position="259"/>
    </location>
    <ligand>
        <name>ATP</name>
        <dbReference type="ChEBI" id="CHEBI:30616"/>
    </ligand>
</feature>
<dbReference type="HOGENOM" id="CLU_070213_0_0_2"/>
<dbReference type="AlphaFoldDB" id="U1NEE4"/>
<dbReference type="GO" id="GO:0016301">
    <property type="term" value="F:kinase activity"/>
    <property type="evidence" value="ECO:0007669"/>
    <property type="project" value="UniProtKB-KW"/>
</dbReference>
<keyword evidence="4 10" id="KW-0808">Transferase</keyword>
<dbReference type="GO" id="GO:0005829">
    <property type="term" value="C:cytosol"/>
    <property type="evidence" value="ECO:0007669"/>
    <property type="project" value="TreeGrafter"/>
</dbReference>
<feature type="binding site" evidence="11">
    <location>
        <position position="100"/>
    </location>
    <ligand>
        <name>ATP</name>
        <dbReference type="ChEBI" id="CHEBI:30616"/>
    </ligand>
</feature>
<evidence type="ECO:0000313" key="15">
    <source>
        <dbReference type="EMBL" id="ERG95133.1"/>
    </source>
</evidence>
<dbReference type="GO" id="GO:0005524">
    <property type="term" value="F:ATP binding"/>
    <property type="evidence" value="ECO:0007669"/>
    <property type="project" value="UniProtKB-KW"/>
</dbReference>
<dbReference type="Gene3D" id="3.40.1160.10">
    <property type="entry name" value="Acetylglutamate kinase-like"/>
    <property type="match status" value="1"/>
</dbReference>
<gene>
    <name evidence="15" type="ORF">J07HQW2_01579</name>
</gene>
<dbReference type="PANTHER" id="PTHR43654">
    <property type="entry name" value="GLUTAMATE 5-KINASE"/>
    <property type="match status" value="1"/>
</dbReference>
<dbReference type="NCBIfam" id="NF040647">
    <property type="entry name" value="IPPK_Arch"/>
    <property type="match status" value="1"/>
</dbReference>
<keyword evidence="6 10" id="KW-0418">Kinase</keyword>
<dbReference type="EMBL" id="KE356561">
    <property type="protein sequence ID" value="ERG95133.1"/>
    <property type="molecule type" value="Genomic_DNA"/>
</dbReference>
<comment type="subunit">
    <text evidence="10">Homodimer.</text>
</comment>
<feature type="binding site" evidence="11">
    <location>
        <position position="99"/>
    </location>
    <ligand>
        <name>substrate</name>
    </ligand>
</feature>
<dbReference type="Pfam" id="PF00696">
    <property type="entry name" value="AA_kinase"/>
    <property type="match status" value="1"/>
</dbReference>
<feature type="binding site" evidence="11">
    <location>
        <position position="263"/>
    </location>
    <ligand>
        <name>ATP</name>
        <dbReference type="ChEBI" id="CHEBI:30616"/>
    </ligand>
</feature>
<keyword evidence="8" id="KW-0414">Isoprene biosynthesis</keyword>
<feature type="binding site" evidence="11">
    <location>
        <begin position="25"/>
        <end position="29"/>
    </location>
    <ligand>
        <name>ATP</name>
        <dbReference type="ChEBI" id="CHEBI:30616"/>
    </ligand>
</feature>
<dbReference type="Proteomes" id="UP000030710">
    <property type="component" value="Unassembled WGS sequence"/>
</dbReference>
<comment type="function">
    <text evidence="10">Catalyzes the phosphorylation of isopentenyl phosphate (IP) to isopentenyl diphosphate (IPP). Functions in an alternate mevalonate (MVA) pathway leading to IPP, a key precursor for the biosynthesis of isoprenoid compounds such as archaeal membrane lipids.</text>
</comment>
<feature type="binding site" evidence="11">
    <location>
        <position position="202"/>
    </location>
    <ligand>
        <name>substrate</name>
    </ligand>
</feature>
<evidence type="ECO:0000256" key="6">
    <source>
        <dbReference type="ARBA" id="ARBA00022777"/>
    </source>
</evidence>
<comment type="catalytic activity">
    <reaction evidence="9 10">
        <text>isopentenyl phosphate + ATP = isopentenyl diphosphate + ADP</text>
        <dbReference type="Rhea" id="RHEA:33963"/>
        <dbReference type="ChEBI" id="CHEBI:30616"/>
        <dbReference type="ChEBI" id="CHEBI:65078"/>
        <dbReference type="ChEBI" id="CHEBI:128769"/>
        <dbReference type="ChEBI" id="CHEBI:456216"/>
        <dbReference type="EC" id="2.7.4.26"/>
    </reaction>
</comment>
<reference evidence="15 16" key="1">
    <citation type="journal article" date="2013" name="PLoS ONE">
        <title>Assembly-driven community genomics of a hypersaline microbial ecosystem.</title>
        <authorList>
            <person name="Podell S."/>
            <person name="Ugalde J.A."/>
            <person name="Narasingarao P."/>
            <person name="Banfield J.F."/>
            <person name="Heidelberg K.B."/>
            <person name="Allen E.E."/>
        </authorList>
    </citation>
    <scope>NUCLEOTIDE SEQUENCE [LARGE SCALE GENOMIC DNA]</scope>
    <source>
        <strain evidence="16">J07HQW2</strain>
    </source>
</reference>
<dbReference type="RefSeq" id="WP_021054621.1">
    <property type="nucleotide sequence ID" value="NZ_KE356561.1"/>
</dbReference>
<evidence type="ECO:0000256" key="4">
    <source>
        <dbReference type="ARBA" id="ARBA00022679"/>
    </source>
</evidence>
<evidence type="ECO:0000256" key="13">
    <source>
        <dbReference type="SAM" id="MobiDB-lite"/>
    </source>
</evidence>
<comment type="similarity">
    <text evidence="1 10">Belongs to the isopentenyl phosphate kinase family.</text>
</comment>
<dbReference type="SUPFAM" id="SSF53633">
    <property type="entry name" value="Carbamate kinase-like"/>
    <property type="match status" value="1"/>
</dbReference>
<dbReference type="eggNOG" id="arCOG00860">
    <property type="taxonomic scope" value="Archaea"/>
</dbReference>
<keyword evidence="7 10" id="KW-0067">ATP-binding</keyword>